<dbReference type="PROSITE" id="PS00445">
    <property type="entry name" value="FGGY_KINASES_2"/>
    <property type="match status" value="1"/>
</dbReference>
<keyword evidence="1" id="KW-0808">Transferase</keyword>
<evidence type="ECO:0000256" key="4">
    <source>
        <dbReference type="ARBA" id="ARBA00022840"/>
    </source>
</evidence>
<dbReference type="PANTHER" id="PTHR43095">
    <property type="entry name" value="SUGAR KINASE"/>
    <property type="match status" value="1"/>
</dbReference>
<dbReference type="SUPFAM" id="SSF53067">
    <property type="entry name" value="Actin-like ATPase domain"/>
    <property type="match status" value="2"/>
</dbReference>
<keyword evidence="3" id="KW-0418">Kinase</keyword>
<protein>
    <recommendedName>
        <fullName evidence="9">Xylulokinase</fullName>
    </recommendedName>
</protein>
<evidence type="ECO:0000256" key="5">
    <source>
        <dbReference type="ARBA" id="ARBA00023277"/>
    </source>
</evidence>
<dbReference type="Gene3D" id="3.30.420.40">
    <property type="match status" value="2"/>
</dbReference>
<dbReference type="PANTHER" id="PTHR43095:SF5">
    <property type="entry name" value="XYLULOSE KINASE"/>
    <property type="match status" value="1"/>
</dbReference>
<comment type="caution">
    <text evidence="8">The sequence shown here is derived from an EMBL/GenBank/DDBJ whole genome shotgun (WGS) entry which is preliminary data.</text>
</comment>
<evidence type="ECO:0008006" key="9">
    <source>
        <dbReference type="Google" id="ProtNLM"/>
    </source>
</evidence>
<evidence type="ECO:0000259" key="7">
    <source>
        <dbReference type="Pfam" id="PF02782"/>
    </source>
</evidence>
<feature type="non-terminal residue" evidence="8">
    <location>
        <position position="1"/>
    </location>
</feature>
<dbReference type="NCBIfam" id="TIGR01312">
    <property type="entry name" value="XylB"/>
    <property type="match status" value="1"/>
</dbReference>
<dbReference type="InterPro" id="IPR018484">
    <property type="entry name" value="FGGY_N"/>
</dbReference>
<feature type="domain" description="Carbohydrate kinase FGGY C-terminal" evidence="7">
    <location>
        <begin position="163"/>
        <end position="355"/>
    </location>
</feature>
<name>X1Q9R0_9ZZZZ</name>
<evidence type="ECO:0000313" key="8">
    <source>
        <dbReference type="EMBL" id="GAI65217.1"/>
    </source>
</evidence>
<feature type="domain" description="Carbohydrate kinase FGGY N-terminal" evidence="6">
    <location>
        <begin position="1"/>
        <end position="151"/>
    </location>
</feature>
<dbReference type="AlphaFoldDB" id="X1Q9R0"/>
<dbReference type="GO" id="GO:0005997">
    <property type="term" value="P:xylulose metabolic process"/>
    <property type="evidence" value="ECO:0007669"/>
    <property type="project" value="InterPro"/>
</dbReference>
<evidence type="ECO:0000256" key="2">
    <source>
        <dbReference type="ARBA" id="ARBA00022741"/>
    </source>
</evidence>
<dbReference type="CDD" id="cd07808">
    <property type="entry name" value="ASKHA_NBD_FGGY_EcXK-like"/>
    <property type="match status" value="1"/>
</dbReference>
<dbReference type="GO" id="GO:0005524">
    <property type="term" value="F:ATP binding"/>
    <property type="evidence" value="ECO:0007669"/>
    <property type="project" value="UniProtKB-KW"/>
</dbReference>
<dbReference type="InterPro" id="IPR006000">
    <property type="entry name" value="Xylulokinase"/>
</dbReference>
<dbReference type="InterPro" id="IPR018483">
    <property type="entry name" value="Carb_kinase_FGGY_CS"/>
</dbReference>
<reference evidence="8" key="1">
    <citation type="journal article" date="2014" name="Front. Microbiol.">
        <title>High frequency of phylogenetically diverse reductive dehalogenase-homologous genes in deep subseafloor sedimentary metagenomes.</title>
        <authorList>
            <person name="Kawai M."/>
            <person name="Futagami T."/>
            <person name="Toyoda A."/>
            <person name="Takaki Y."/>
            <person name="Nishi S."/>
            <person name="Hori S."/>
            <person name="Arai W."/>
            <person name="Tsubouchi T."/>
            <person name="Morono Y."/>
            <person name="Uchiyama I."/>
            <person name="Ito T."/>
            <person name="Fujiyama A."/>
            <person name="Inagaki F."/>
            <person name="Takami H."/>
        </authorList>
    </citation>
    <scope>NUCLEOTIDE SEQUENCE</scope>
    <source>
        <strain evidence="8">Expedition CK06-06</strain>
    </source>
</reference>
<keyword evidence="2" id="KW-0547">Nucleotide-binding</keyword>
<dbReference type="EMBL" id="BARW01000487">
    <property type="protein sequence ID" value="GAI65217.1"/>
    <property type="molecule type" value="Genomic_DNA"/>
</dbReference>
<evidence type="ECO:0000256" key="1">
    <source>
        <dbReference type="ARBA" id="ARBA00022679"/>
    </source>
</evidence>
<evidence type="ECO:0000256" key="3">
    <source>
        <dbReference type="ARBA" id="ARBA00022777"/>
    </source>
</evidence>
<organism evidence="8">
    <name type="scientific">marine sediment metagenome</name>
    <dbReference type="NCBI Taxonomy" id="412755"/>
    <lineage>
        <taxon>unclassified sequences</taxon>
        <taxon>metagenomes</taxon>
        <taxon>ecological metagenomes</taxon>
    </lineage>
</organism>
<evidence type="ECO:0000259" key="6">
    <source>
        <dbReference type="Pfam" id="PF00370"/>
    </source>
</evidence>
<dbReference type="InterPro" id="IPR018485">
    <property type="entry name" value="FGGY_C"/>
</dbReference>
<keyword evidence="4" id="KW-0067">ATP-binding</keyword>
<accession>X1Q9R0</accession>
<dbReference type="InterPro" id="IPR050406">
    <property type="entry name" value="FGGY_Carb_Kinase"/>
</dbReference>
<gene>
    <name evidence="8" type="ORF">S12H4_02116</name>
</gene>
<dbReference type="Pfam" id="PF00370">
    <property type="entry name" value="FGGY_N"/>
    <property type="match status" value="1"/>
</dbReference>
<proteinExistence type="predicted"/>
<dbReference type="Pfam" id="PF02782">
    <property type="entry name" value="FGGY_C"/>
    <property type="match status" value="1"/>
</dbReference>
<dbReference type="GO" id="GO:0004856">
    <property type="term" value="F:D-xylulokinase activity"/>
    <property type="evidence" value="ECO:0007669"/>
    <property type="project" value="InterPro"/>
</dbReference>
<dbReference type="InterPro" id="IPR043129">
    <property type="entry name" value="ATPase_NBD"/>
</dbReference>
<dbReference type="PROSITE" id="PS00933">
    <property type="entry name" value="FGGY_KINASES_1"/>
    <property type="match status" value="1"/>
</dbReference>
<sequence>AILWCDQRTYKQCENIYKIFGYDGFIKLSYNKALPGFTAPKILWLRQNEPENYKKVSKILLPKDYIRYKLSNTYATEVSDAAGTILMDIPSRQWSNEILNGLGIEKYLLPEVFESDIISSKVSREASNLTGLVEGTPIVGGGSDNAAGAVGSGIVRAGLISDSIGTSGVVFAHSDKPLYDPQGRVHSFCHAVPGKWHLTGVTLSAAGSLKWYFDKFGPTKEILKTFPDIKGYDLLNKQAESVPVGSDGLIFLPYLSGERTPHADPYARGVFFGISYLHGPSHFVRSIMEGVAFSQLDCLSLMRELNIVSDEIVLFGGGAKSSIWRQIIADILNSKIVTLTIEEGPAFGAAIIAGAGCGVFSSVEDGVNKIINKDKGNNPMVKNVEKYKKLYTIYKSLYMDLKDNFQKLGNL</sequence>
<keyword evidence="5" id="KW-0119">Carbohydrate metabolism</keyword>